<keyword evidence="2" id="KW-1185">Reference proteome</keyword>
<proteinExistence type="predicted"/>
<evidence type="ECO:0000313" key="1">
    <source>
        <dbReference type="EMBL" id="KAJ6827451.1"/>
    </source>
</evidence>
<protein>
    <submittedName>
        <fullName evidence="1">Calmodulin-binding transcription activator 4-like isoform X2</fullName>
    </submittedName>
</protein>
<dbReference type="AlphaFoldDB" id="A0AAX6GGZ3"/>
<name>A0AAX6GGZ3_IRIPA</name>
<reference evidence="1" key="2">
    <citation type="submission" date="2023-04" db="EMBL/GenBank/DDBJ databases">
        <authorList>
            <person name="Bruccoleri R.E."/>
            <person name="Oakeley E.J."/>
            <person name="Faust A.-M."/>
            <person name="Dessus-Babus S."/>
            <person name="Altorfer M."/>
            <person name="Burckhardt D."/>
            <person name="Oertli M."/>
            <person name="Naumann U."/>
            <person name="Petersen F."/>
            <person name="Wong J."/>
        </authorList>
    </citation>
    <scope>NUCLEOTIDE SEQUENCE</scope>
    <source>
        <strain evidence="1">GSM-AAB239-AS_SAM_17_03QT</strain>
        <tissue evidence="1">Leaf</tissue>
    </source>
</reference>
<sequence>MLMELKILTFRGEAIGCWIRHMSTLFWFTTEKFLREDFCMDQCQPWPQIQVLLSIRVQVLIMSNVKALFLGVENVNQMVLLAVRALSKKVQRFV</sequence>
<dbReference type="EMBL" id="JANAVB010020222">
    <property type="protein sequence ID" value="KAJ6827451.1"/>
    <property type="molecule type" value="Genomic_DNA"/>
</dbReference>
<comment type="caution">
    <text evidence="1">The sequence shown here is derived from an EMBL/GenBank/DDBJ whole genome shotgun (WGS) entry which is preliminary data.</text>
</comment>
<accession>A0AAX6GGZ3</accession>
<reference evidence="1" key="1">
    <citation type="journal article" date="2023" name="GigaByte">
        <title>Genome assembly of the bearded iris, Iris pallida Lam.</title>
        <authorList>
            <person name="Bruccoleri R.E."/>
            <person name="Oakeley E.J."/>
            <person name="Faust A.M.E."/>
            <person name="Altorfer M."/>
            <person name="Dessus-Babus S."/>
            <person name="Burckhardt D."/>
            <person name="Oertli M."/>
            <person name="Naumann U."/>
            <person name="Petersen F."/>
            <person name="Wong J."/>
        </authorList>
    </citation>
    <scope>NUCLEOTIDE SEQUENCE</scope>
    <source>
        <strain evidence="1">GSM-AAB239-AS_SAM_17_03QT</strain>
    </source>
</reference>
<evidence type="ECO:0000313" key="2">
    <source>
        <dbReference type="Proteomes" id="UP001140949"/>
    </source>
</evidence>
<gene>
    <name evidence="1" type="ORF">M6B38_369135</name>
</gene>
<organism evidence="1 2">
    <name type="scientific">Iris pallida</name>
    <name type="common">Sweet iris</name>
    <dbReference type="NCBI Taxonomy" id="29817"/>
    <lineage>
        <taxon>Eukaryota</taxon>
        <taxon>Viridiplantae</taxon>
        <taxon>Streptophyta</taxon>
        <taxon>Embryophyta</taxon>
        <taxon>Tracheophyta</taxon>
        <taxon>Spermatophyta</taxon>
        <taxon>Magnoliopsida</taxon>
        <taxon>Liliopsida</taxon>
        <taxon>Asparagales</taxon>
        <taxon>Iridaceae</taxon>
        <taxon>Iridoideae</taxon>
        <taxon>Irideae</taxon>
        <taxon>Iris</taxon>
    </lineage>
</organism>
<dbReference type="Proteomes" id="UP001140949">
    <property type="component" value="Unassembled WGS sequence"/>
</dbReference>